<dbReference type="EMBL" id="FJVC01000123">
    <property type="protein sequence ID" value="CZT43392.1"/>
    <property type="molecule type" value="Genomic_DNA"/>
</dbReference>
<feature type="region of interest" description="Disordered" evidence="1">
    <location>
        <begin position="1"/>
        <end position="64"/>
    </location>
</feature>
<name>A0A1E1M2R1_RHYSE</name>
<gene>
    <name evidence="2" type="ORF">RSE6_03424</name>
</gene>
<reference evidence="3" key="1">
    <citation type="submission" date="2016-03" db="EMBL/GenBank/DDBJ databases">
        <authorList>
            <person name="Guldener U."/>
        </authorList>
    </citation>
    <scope>NUCLEOTIDE SEQUENCE [LARGE SCALE GENOMIC DNA]</scope>
</reference>
<proteinExistence type="predicted"/>
<protein>
    <submittedName>
        <fullName evidence="2">Uncharacterized protein</fullName>
    </submittedName>
</protein>
<sequence>MKNKRDVKLQAHANAGNESVTTKNGMKIHRIYPNPDPSQVEHPSPRVRSSISGRSTSEAGSGKRTLSSDFISVLQLKEDKIAAWSASLSSNKYAVKSSTTLMLANYGLMHEVDTVRWSTLPGDRNGLRDPL</sequence>
<keyword evidence="3" id="KW-1185">Reference proteome</keyword>
<dbReference type="AlphaFoldDB" id="A0A1E1M2R1"/>
<dbReference type="Proteomes" id="UP000177625">
    <property type="component" value="Unassembled WGS sequence"/>
</dbReference>
<organism evidence="2 3">
    <name type="scientific">Rhynchosporium secalis</name>
    <name type="common">Barley scald fungus</name>
    <dbReference type="NCBI Taxonomy" id="38038"/>
    <lineage>
        <taxon>Eukaryota</taxon>
        <taxon>Fungi</taxon>
        <taxon>Dikarya</taxon>
        <taxon>Ascomycota</taxon>
        <taxon>Pezizomycotina</taxon>
        <taxon>Leotiomycetes</taxon>
        <taxon>Helotiales</taxon>
        <taxon>Ploettnerulaceae</taxon>
        <taxon>Rhynchosporium</taxon>
    </lineage>
</organism>
<feature type="compositionally biased region" description="Polar residues" evidence="1">
    <location>
        <begin position="47"/>
        <end position="64"/>
    </location>
</feature>
<accession>A0A1E1M2R1</accession>
<evidence type="ECO:0000256" key="1">
    <source>
        <dbReference type="SAM" id="MobiDB-lite"/>
    </source>
</evidence>
<evidence type="ECO:0000313" key="3">
    <source>
        <dbReference type="Proteomes" id="UP000177625"/>
    </source>
</evidence>
<evidence type="ECO:0000313" key="2">
    <source>
        <dbReference type="EMBL" id="CZT43392.1"/>
    </source>
</evidence>